<organism evidence="12 13">
    <name type="scientific">Porphyromonas catoniae F0037</name>
    <dbReference type="NCBI Taxonomy" id="1127696"/>
    <lineage>
        <taxon>Bacteria</taxon>
        <taxon>Pseudomonadati</taxon>
        <taxon>Bacteroidota</taxon>
        <taxon>Bacteroidia</taxon>
        <taxon>Bacteroidales</taxon>
        <taxon>Porphyromonadaceae</taxon>
        <taxon>Porphyromonas</taxon>
    </lineage>
</organism>
<dbReference type="STRING" id="1127696.HMPREF9134_01611"/>
<protein>
    <recommendedName>
        <fullName evidence="6 9">1-acyl-sn-glycerol-3-phosphate acyltransferase</fullName>
        <ecNumber evidence="5 9">2.3.1.51</ecNumber>
    </recommendedName>
</protein>
<keyword evidence="9" id="KW-0443">Lipid metabolism</keyword>
<keyword evidence="10" id="KW-0812">Transmembrane</keyword>
<keyword evidence="10" id="KW-1133">Transmembrane helix</keyword>
<dbReference type="RefSeq" id="WP_005467731.1">
    <property type="nucleotide sequence ID" value="NZ_KB291032.1"/>
</dbReference>
<comment type="pathway">
    <text evidence="3">Lipid metabolism.</text>
</comment>
<comment type="catalytic activity">
    <reaction evidence="1 9">
        <text>a 1-acyl-sn-glycero-3-phosphate + an acyl-CoA = a 1,2-diacyl-sn-glycero-3-phosphate + CoA</text>
        <dbReference type="Rhea" id="RHEA:19709"/>
        <dbReference type="ChEBI" id="CHEBI:57287"/>
        <dbReference type="ChEBI" id="CHEBI:57970"/>
        <dbReference type="ChEBI" id="CHEBI:58342"/>
        <dbReference type="ChEBI" id="CHEBI:58608"/>
        <dbReference type="EC" id="2.3.1.51"/>
    </reaction>
</comment>
<keyword evidence="9" id="KW-0594">Phospholipid biosynthesis</keyword>
<evidence type="ECO:0000256" key="6">
    <source>
        <dbReference type="ARBA" id="ARBA00016139"/>
    </source>
</evidence>
<reference evidence="12 13" key="1">
    <citation type="submission" date="2012-05" db="EMBL/GenBank/DDBJ databases">
        <authorList>
            <person name="Weinstock G."/>
            <person name="Sodergren E."/>
            <person name="Lobos E.A."/>
            <person name="Fulton L."/>
            <person name="Fulton R."/>
            <person name="Courtney L."/>
            <person name="Fronick C."/>
            <person name="O'Laughlin M."/>
            <person name="Godfrey J."/>
            <person name="Wilson R.M."/>
            <person name="Miner T."/>
            <person name="Farmer C."/>
            <person name="Delehaunty K."/>
            <person name="Cordes M."/>
            <person name="Minx P."/>
            <person name="Tomlinson C."/>
            <person name="Chen J."/>
            <person name="Wollam A."/>
            <person name="Pepin K.H."/>
            <person name="Bhonagiri V."/>
            <person name="Zhang X."/>
            <person name="Suruliraj S."/>
            <person name="Warren W."/>
            <person name="Mitreva M."/>
            <person name="Mardis E.R."/>
            <person name="Wilson R.K."/>
        </authorList>
    </citation>
    <scope>NUCLEOTIDE SEQUENCE [LARGE SCALE GENOMIC DNA]</scope>
    <source>
        <strain evidence="12 13">F0037</strain>
    </source>
</reference>
<evidence type="ECO:0000256" key="4">
    <source>
        <dbReference type="ARBA" id="ARBA00008655"/>
    </source>
</evidence>
<dbReference type="PANTHER" id="PTHR10434:SF66">
    <property type="entry name" value="PHOSPHOLIPID_GLYCEROL ACYLTRANSFERASE DOMAIN-CONTAINING PROTEIN"/>
    <property type="match status" value="1"/>
</dbReference>
<feature type="domain" description="Phospholipid/glycerol acyltransferase" evidence="11">
    <location>
        <begin position="80"/>
        <end position="194"/>
    </location>
</feature>
<keyword evidence="10" id="KW-0472">Membrane</keyword>
<keyword evidence="8 9" id="KW-0012">Acyltransferase</keyword>
<evidence type="ECO:0000256" key="5">
    <source>
        <dbReference type="ARBA" id="ARBA00013211"/>
    </source>
</evidence>
<dbReference type="PATRIC" id="fig|1127696.3.peg.1454"/>
<evidence type="ECO:0000256" key="10">
    <source>
        <dbReference type="SAM" id="Phobius"/>
    </source>
</evidence>
<comment type="caution">
    <text evidence="12">The sequence shown here is derived from an EMBL/GenBank/DDBJ whole genome shotgun (WGS) entry which is preliminary data.</text>
</comment>
<dbReference type="eggNOG" id="COG0204">
    <property type="taxonomic scope" value="Bacteria"/>
</dbReference>
<evidence type="ECO:0000313" key="13">
    <source>
        <dbReference type="Proteomes" id="UP000010408"/>
    </source>
</evidence>
<dbReference type="NCBIfam" id="TIGR00530">
    <property type="entry name" value="AGP_acyltrn"/>
    <property type="match status" value="1"/>
</dbReference>
<evidence type="ECO:0000256" key="9">
    <source>
        <dbReference type="RuleBase" id="RU361267"/>
    </source>
</evidence>
<comment type="similarity">
    <text evidence="4 9">Belongs to the 1-acyl-sn-glycerol-3-phosphate acyltransferase family.</text>
</comment>
<dbReference type="InterPro" id="IPR004552">
    <property type="entry name" value="AGP_acyltrans"/>
</dbReference>
<dbReference type="Proteomes" id="UP000010408">
    <property type="component" value="Unassembled WGS sequence"/>
</dbReference>
<dbReference type="SMART" id="SM00563">
    <property type="entry name" value="PlsC"/>
    <property type="match status" value="1"/>
</dbReference>
<evidence type="ECO:0000256" key="2">
    <source>
        <dbReference type="ARBA" id="ARBA00004728"/>
    </source>
</evidence>
<evidence type="ECO:0000259" key="11">
    <source>
        <dbReference type="SMART" id="SM00563"/>
    </source>
</evidence>
<proteinExistence type="inferred from homology"/>
<dbReference type="InterPro" id="IPR002123">
    <property type="entry name" value="Plipid/glycerol_acylTrfase"/>
</dbReference>
<evidence type="ECO:0000256" key="8">
    <source>
        <dbReference type="ARBA" id="ARBA00023315"/>
    </source>
</evidence>
<comment type="pathway">
    <text evidence="2">Phospholipid metabolism; CDP-diacylglycerol biosynthesis; CDP-diacylglycerol from sn-glycerol 3-phosphate: step 2/3.</text>
</comment>
<dbReference type="PANTHER" id="PTHR10434">
    <property type="entry name" value="1-ACYL-SN-GLYCEROL-3-PHOSPHATE ACYLTRANSFERASE"/>
    <property type="match status" value="1"/>
</dbReference>
<evidence type="ECO:0000313" key="12">
    <source>
        <dbReference type="EMBL" id="EKY00277.1"/>
    </source>
</evidence>
<evidence type="ECO:0000256" key="1">
    <source>
        <dbReference type="ARBA" id="ARBA00001141"/>
    </source>
</evidence>
<dbReference type="EMBL" id="AMEQ01000040">
    <property type="protein sequence ID" value="EKY00277.1"/>
    <property type="molecule type" value="Genomic_DNA"/>
</dbReference>
<feature type="transmembrane region" description="Helical" evidence="10">
    <location>
        <begin position="12"/>
        <end position="39"/>
    </location>
</feature>
<dbReference type="GO" id="GO:0016020">
    <property type="term" value="C:membrane"/>
    <property type="evidence" value="ECO:0007669"/>
    <property type="project" value="InterPro"/>
</dbReference>
<dbReference type="AlphaFoldDB" id="L1NAP6"/>
<evidence type="ECO:0000256" key="3">
    <source>
        <dbReference type="ARBA" id="ARBA00005189"/>
    </source>
</evidence>
<sequence>MLRLLLRVLYLLYFICIGGPLFLTATLLCSLVTIISSYLGAPASFISAATGIWSRVCLFVSLCRVEVRGREHLPSCDAPCVVVANHQGAYDIFALNGYIGIPFKWVLKIQLRRLPFVGKACEAAHYIFVDETKPSSIAKTISDAKRVLATGNSIFIFPEGSRTLTGEITRFKKGAFVIASELDVPILPVTIDGAFAILPRGHILPHPRKIILTIHPAFHMSDQGTPPAHIPASARHAQQVIASALPKGS</sequence>
<dbReference type="HOGENOM" id="CLU_027938_6_3_10"/>
<evidence type="ECO:0000256" key="7">
    <source>
        <dbReference type="ARBA" id="ARBA00022679"/>
    </source>
</evidence>
<accession>L1NAP6</accession>
<comment type="domain">
    <text evidence="9">The HXXXXD motif is essential for acyltransferase activity and may constitute the binding site for the phosphate moiety of the glycerol-3-phosphate.</text>
</comment>
<gene>
    <name evidence="12" type="ORF">HMPREF9134_01611</name>
</gene>
<dbReference type="SUPFAM" id="SSF69593">
    <property type="entry name" value="Glycerol-3-phosphate (1)-acyltransferase"/>
    <property type="match status" value="1"/>
</dbReference>
<keyword evidence="9" id="KW-1208">Phospholipid metabolism</keyword>
<dbReference type="GO" id="GO:0003841">
    <property type="term" value="F:1-acylglycerol-3-phosphate O-acyltransferase activity"/>
    <property type="evidence" value="ECO:0007669"/>
    <property type="project" value="UniProtKB-UniRule"/>
</dbReference>
<name>L1NAP6_9PORP</name>
<keyword evidence="9" id="KW-0444">Lipid biosynthesis</keyword>
<dbReference type="Pfam" id="PF01553">
    <property type="entry name" value="Acyltransferase"/>
    <property type="match status" value="1"/>
</dbReference>
<dbReference type="CDD" id="cd07989">
    <property type="entry name" value="LPLAT_AGPAT-like"/>
    <property type="match status" value="1"/>
</dbReference>
<keyword evidence="7 9" id="KW-0808">Transferase</keyword>
<dbReference type="EC" id="2.3.1.51" evidence="5 9"/>
<dbReference type="GO" id="GO:0006654">
    <property type="term" value="P:phosphatidic acid biosynthetic process"/>
    <property type="evidence" value="ECO:0007669"/>
    <property type="project" value="TreeGrafter"/>
</dbReference>